<feature type="compositionally biased region" description="Low complexity" evidence="1">
    <location>
        <begin position="61"/>
        <end position="75"/>
    </location>
</feature>
<dbReference type="GO" id="GO:0045296">
    <property type="term" value="F:cadherin binding"/>
    <property type="evidence" value="ECO:0007669"/>
    <property type="project" value="InterPro"/>
</dbReference>
<dbReference type="SUPFAM" id="SSF48371">
    <property type="entry name" value="ARM repeat"/>
    <property type="match status" value="1"/>
</dbReference>
<gene>
    <name evidence="2" type="ORF">FBUS_00668</name>
</gene>
<feature type="region of interest" description="Disordered" evidence="1">
    <location>
        <begin position="36"/>
        <end position="87"/>
    </location>
</feature>
<sequence length="382" mass="43050">MQPDFLFPTDNDLPRSGTNIRFLTWNILDRHSVPRRVGKSPAQSVAEFMDEQKDRRRHTPHGSSSSRTGTRTSSPNLVMSYPSPASRSHSYRAIGTLIAPIRRLDGILQDLLNYKLDAKSASLTAPKLARMLHEDAGEDKKQLNTIIFIHHLARNQAMRQGLVTCPQLIHELVRTLQTTASSELQTETALTLQLLAKTNSGALLLYDELSIPALVKMLRHPSEVIYTTALYILNQLMWHLPDSSRPEVRGCDGHLLLAELLRDDRLTDPDWLVICVDAIRMTVYKNNETKVCEIIQQQCPMITNIDVVLSLALLDSNLHSDLIRLLRTYSNNSKVAYNIARLIKVLGTCNQNKARLVECGAVEVRCIVLIRSQIYLLISTCL</sequence>
<accession>A0A8E0RP49</accession>
<reference evidence="2" key="1">
    <citation type="submission" date="2019-05" db="EMBL/GenBank/DDBJ databases">
        <title>Annotation for the trematode Fasciolopsis buski.</title>
        <authorList>
            <person name="Choi Y.-J."/>
        </authorList>
    </citation>
    <scope>NUCLEOTIDE SEQUENCE</scope>
    <source>
        <strain evidence="2">HT</strain>
        <tissue evidence="2">Whole worm</tissue>
    </source>
</reference>
<dbReference type="InterPro" id="IPR016024">
    <property type="entry name" value="ARM-type_fold"/>
</dbReference>
<dbReference type="AlphaFoldDB" id="A0A8E0RP49"/>
<dbReference type="InterPro" id="IPR013284">
    <property type="entry name" value="Beta-catenin"/>
</dbReference>
<protein>
    <submittedName>
        <fullName evidence="2">Catenin beta</fullName>
    </submittedName>
</protein>
<dbReference type="OrthoDB" id="195736at2759"/>
<evidence type="ECO:0000313" key="3">
    <source>
        <dbReference type="Proteomes" id="UP000728185"/>
    </source>
</evidence>
<dbReference type="InterPro" id="IPR011989">
    <property type="entry name" value="ARM-like"/>
</dbReference>
<dbReference type="Gene3D" id="1.25.10.10">
    <property type="entry name" value="Leucine-rich Repeat Variant"/>
    <property type="match status" value="1"/>
</dbReference>
<evidence type="ECO:0000313" key="2">
    <source>
        <dbReference type="EMBL" id="KAA0189366.1"/>
    </source>
</evidence>
<dbReference type="EMBL" id="LUCM01007780">
    <property type="protein sequence ID" value="KAA0189366.1"/>
    <property type="molecule type" value="Genomic_DNA"/>
</dbReference>
<evidence type="ECO:0000256" key="1">
    <source>
        <dbReference type="SAM" id="MobiDB-lite"/>
    </source>
</evidence>
<proteinExistence type="predicted"/>
<comment type="caution">
    <text evidence="2">The sequence shown here is derived from an EMBL/GenBank/DDBJ whole genome shotgun (WGS) entry which is preliminary data.</text>
</comment>
<dbReference type="GO" id="GO:0007155">
    <property type="term" value="P:cell adhesion"/>
    <property type="evidence" value="ECO:0007669"/>
    <property type="project" value="InterPro"/>
</dbReference>
<organism evidence="2 3">
    <name type="scientific">Fasciolopsis buskii</name>
    <dbReference type="NCBI Taxonomy" id="27845"/>
    <lineage>
        <taxon>Eukaryota</taxon>
        <taxon>Metazoa</taxon>
        <taxon>Spiralia</taxon>
        <taxon>Lophotrochozoa</taxon>
        <taxon>Platyhelminthes</taxon>
        <taxon>Trematoda</taxon>
        <taxon>Digenea</taxon>
        <taxon>Plagiorchiida</taxon>
        <taxon>Echinostomata</taxon>
        <taxon>Echinostomatoidea</taxon>
        <taxon>Fasciolidae</taxon>
        <taxon>Fasciolopsis</taxon>
    </lineage>
</organism>
<dbReference type="PANTHER" id="PTHR45976">
    <property type="entry name" value="ARMADILLO SEGMENT POLARITY PROTEIN"/>
    <property type="match status" value="1"/>
</dbReference>
<keyword evidence="3" id="KW-1185">Reference proteome</keyword>
<dbReference type="Proteomes" id="UP000728185">
    <property type="component" value="Unassembled WGS sequence"/>
</dbReference>
<name>A0A8E0RP49_9TREM</name>